<keyword evidence="1" id="KW-1133">Transmembrane helix</keyword>
<protein>
    <recommendedName>
        <fullName evidence="2">DUF8040 domain-containing protein</fullName>
    </recommendedName>
</protein>
<dbReference type="PANTHER" id="PTHR22930:SF293">
    <property type="entry name" value="PROTEIN ALP1-LIKE"/>
    <property type="match status" value="1"/>
</dbReference>
<proteinExistence type="predicted"/>
<reference evidence="3" key="1">
    <citation type="journal article" date="2013" name="J. Plant Res.">
        <title>Effect of fungi and light on seed germination of three Opuntia species from semiarid lands of central Mexico.</title>
        <authorList>
            <person name="Delgado-Sanchez P."/>
            <person name="Jimenez-Bremont J.F."/>
            <person name="Guerrero-Gonzalez Mde L."/>
            <person name="Flores J."/>
        </authorList>
    </citation>
    <scope>NUCLEOTIDE SEQUENCE</scope>
    <source>
        <tissue evidence="3">Cladode</tissue>
    </source>
</reference>
<dbReference type="InterPro" id="IPR058353">
    <property type="entry name" value="DUF8040"/>
</dbReference>
<evidence type="ECO:0000259" key="2">
    <source>
        <dbReference type="Pfam" id="PF26138"/>
    </source>
</evidence>
<keyword evidence="1" id="KW-0472">Membrane</keyword>
<accession>A0A7C9EAE0</accession>
<dbReference type="AlphaFoldDB" id="A0A7C9EAE0"/>
<dbReference type="PANTHER" id="PTHR22930">
    <property type="match status" value="1"/>
</dbReference>
<reference evidence="3" key="2">
    <citation type="submission" date="2020-07" db="EMBL/GenBank/DDBJ databases">
        <authorList>
            <person name="Vera ALvarez R."/>
            <person name="Arias-Moreno D.M."/>
            <person name="Jimenez-Jacinto V."/>
            <person name="Jimenez-Bremont J.F."/>
            <person name="Swaminathan K."/>
            <person name="Moose S.P."/>
            <person name="Guerrero-Gonzalez M.L."/>
            <person name="Marino-Ramirez L."/>
            <person name="Landsman D."/>
            <person name="Rodriguez-Kessler M."/>
            <person name="Delgado-Sanchez P."/>
        </authorList>
    </citation>
    <scope>NUCLEOTIDE SEQUENCE</scope>
    <source>
        <tissue evidence="3">Cladode</tissue>
    </source>
</reference>
<dbReference type="InterPro" id="IPR045249">
    <property type="entry name" value="HARBI1-like"/>
</dbReference>
<evidence type="ECO:0000256" key="1">
    <source>
        <dbReference type="SAM" id="Phobius"/>
    </source>
</evidence>
<keyword evidence="1" id="KW-0812">Transmembrane</keyword>
<evidence type="ECO:0000313" key="3">
    <source>
        <dbReference type="EMBL" id="MBA4660363.1"/>
    </source>
</evidence>
<organism evidence="3">
    <name type="scientific">Opuntia streptacantha</name>
    <name type="common">Prickly pear cactus</name>
    <name type="synonym">Opuntia cardona</name>
    <dbReference type="NCBI Taxonomy" id="393608"/>
    <lineage>
        <taxon>Eukaryota</taxon>
        <taxon>Viridiplantae</taxon>
        <taxon>Streptophyta</taxon>
        <taxon>Embryophyta</taxon>
        <taxon>Tracheophyta</taxon>
        <taxon>Spermatophyta</taxon>
        <taxon>Magnoliopsida</taxon>
        <taxon>eudicotyledons</taxon>
        <taxon>Gunneridae</taxon>
        <taxon>Pentapetalae</taxon>
        <taxon>Caryophyllales</taxon>
        <taxon>Cactineae</taxon>
        <taxon>Cactaceae</taxon>
        <taxon>Opuntioideae</taxon>
        <taxon>Opuntia</taxon>
    </lineage>
</organism>
<dbReference type="Pfam" id="PF26138">
    <property type="entry name" value="DUF8040"/>
    <property type="match status" value="1"/>
</dbReference>
<name>A0A7C9EAE0_OPUST</name>
<feature type="domain" description="DUF8040" evidence="2">
    <location>
        <begin position="66"/>
        <end position="154"/>
    </location>
</feature>
<sequence length="181" mass="21749">MARLSLATRKMKKRKQYTSLVLLWLEILNIIDLFFQIICHLLKYHREKYSLQKSYSLTEHTKWRIDYVNGLIRESDRKCIDHLRMDRHTFFVFCSMLRTVGKLDDSKHVPLEEQVALFLNILAHHTKNRIVHSAFKRSGWTVSEYFNKVLKGVMRLQSVLLKKPTPVEGNSRDERWKWFKV</sequence>
<dbReference type="EMBL" id="GISG01207694">
    <property type="protein sequence ID" value="MBA4660363.1"/>
    <property type="molecule type" value="Transcribed_RNA"/>
</dbReference>
<feature type="transmembrane region" description="Helical" evidence="1">
    <location>
        <begin position="20"/>
        <end position="38"/>
    </location>
</feature>